<dbReference type="InterPro" id="IPR016024">
    <property type="entry name" value="ARM-type_fold"/>
</dbReference>
<name>A0ABP3HEJ0_9ACTN</name>
<dbReference type="Proteomes" id="UP001501822">
    <property type="component" value="Unassembled WGS sequence"/>
</dbReference>
<gene>
    <name evidence="2" type="ORF">GCM10010151_65190</name>
</gene>
<dbReference type="RefSeq" id="WP_252799033.1">
    <property type="nucleotide sequence ID" value="NZ_BAAABM010000066.1"/>
</dbReference>
<reference evidence="3" key="1">
    <citation type="journal article" date="2019" name="Int. J. Syst. Evol. Microbiol.">
        <title>The Global Catalogue of Microorganisms (GCM) 10K type strain sequencing project: providing services to taxonomists for standard genome sequencing and annotation.</title>
        <authorList>
            <consortium name="The Broad Institute Genomics Platform"/>
            <consortium name="The Broad Institute Genome Sequencing Center for Infectious Disease"/>
            <person name="Wu L."/>
            <person name="Ma J."/>
        </authorList>
    </citation>
    <scope>NUCLEOTIDE SEQUENCE [LARGE SCALE GENOMIC DNA]</scope>
    <source>
        <strain evidence="3">JCM 3146</strain>
    </source>
</reference>
<evidence type="ECO:0000313" key="3">
    <source>
        <dbReference type="Proteomes" id="UP001501822"/>
    </source>
</evidence>
<evidence type="ECO:0000313" key="2">
    <source>
        <dbReference type="EMBL" id="GAA0366211.1"/>
    </source>
</evidence>
<comment type="caution">
    <text evidence="2">The sequence shown here is derived from an EMBL/GenBank/DDBJ whole genome shotgun (WGS) entry which is preliminary data.</text>
</comment>
<dbReference type="InterPro" id="IPR011989">
    <property type="entry name" value="ARM-like"/>
</dbReference>
<dbReference type="Gene3D" id="2.130.10.10">
    <property type="entry name" value="YVTN repeat-like/Quinoprotein amine dehydrogenase"/>
    <property type="match status" value="1"/>
</dbReference>
<proteinExistence type="predicted"/>
<feature type="region of interest" description="Disordered" evidence="1">
    <location>
        <begin position="33"/>
        <end position="55"/>
    </location>
</feature>
<dbReference type="Gene3D" id="1.25.10.10">
    <property type="entry name" value="Leucine-rich Repeat Variant"/>
    <property type="match status" value="1"/>
</dbReference>
<keyword evidence="3" id="KW-1185">Reference proteome</keyword>
<dbReference type="SUPFAM" id="SSF101898">
    <property type="entry name" value="NHL repeat"/>
    <property type="match status" value="1"/>
</dbReference>
<dbReference type="InterPro" id="IPR015943">
    <property type="entry name" value="WD40/YVTN_repeat-like_dom_sf"/>
</dbReference>
<dbReference type="EMBL" id="BAAABM010000066">
    <property type="protein sequence ID" value="GAA0366211.1"/>
    <property type="molecule type" value="Genomic_DNA"/>
</dbReference>
<accession>A0ABP3HEJ0</accession>
<protein>
    <submittedName>
        <fullName evidence="2">Uncharacterized protein</fullName>
    </submittedName>
</protein>
<dbReference type="SUPFAM" id="SSF48371">
    <property type="entry name" value="ARM repeat"/>
    <property type="match status" value="1"/>
</dbReference>
<sequence>MTEIIDYGRFAERLARRQSRWELLDEVQREWGYEDPGGEPLVTREGEAPGYEPDESDPIPAALLEWWDSPVNSFAFRPRLYWTHSQWPPSSSDTVEDPPDDRIRVIMAEYEYVNEWGYLASEAHLPDPKVMVNTHDGWVMQSRSISEFFLHLALERLPAHFGWTLPVSRAAVDGDPAIVQRLQAAYRELGLPPWQEMDADALSYGAPDALIRHGRGPGAGHPIVIHGRTRAAVVQVAETLGLTWTDEDLKAPSEVPSPVEDLPAASFTEGGTDDRFRWTVISTGGTPPVPSVPGVPGLRELPGRTAMAADQDGTTVVAGDSTGRVHVWAADGSRIADRALHRAPVTAVACHRPDGGGPVVVSGDSHGVLRYWAADRAPARTAFDRRRAPVAALTSARLETGPALVAGWADGLARVWDLRSMDVADLPIGTGVEALTLTSDGVLQVTTGQGTAALRLDRDRLWPTRGLRLRLGEIDWGSLWGNRGPAYEVPGLIAEVASDDEDTAQAAVKRLYGLLVSKHTPVSAAAAAVPFLVERMLIPTNRARNTLLLLIADIADGPGEEREAVIAAVPSLLHLRDDEHPSIRWAAGELVRICGVPTA</sequence>
<feature type="region of interest" description="Disordered" evidence="1">
    <location>
        <begin position="249"/>
        <end position="268"/>
    </location>
</feature>
<organism evidence="2 3">
    <name type="scientific">Actinoallomurus spadix</name>
    <dbReference type="NCBI Taxonomy" id="79912"/>
    <lineage>
        <taxon>Bacteria</taxon>
        <taxon>Bacillati</taxon>
        <taxon>Actinomycetota</taxon>
        <taxon>Actinomycetes</taxon>
        <taxon>Streptosporangiales</taxon>
        <taxon>Thermomonosporaceae</taxon>
        <taxon>Actinoallomurus</taxon>
    </lineage>
</organism>
<evidence type="ECO:0000256" key="1">
    <source>
        <dbReference type="SAM" id="MobiDB-lite"/>
    </source>
</evidence>